<dbReference type="AlphaFoldDB" id="A0A410RKK3"/>
<gene>
    <name evidence="3" type="ORF">EJ065_0798</name>
</gene>
<sequence length="176" mass="19319">MKTFLQTLLSQVPGIALGITGGVALTFATLESRVERMLDAKLDAQLARLLPLVQSRPAPASVVMQPQDSREELRLIREQLAVLATRQPLEAPAPTEPTEPGDEARPAPTPEQVEASRQSQQVLADAITRGRWTEADQQRFHQALRAGTRDEREAMEQSLSLAINSGQLRPVPGDER</sequence>
<name>A0A410RKK3_CORCK</name>
<evidence type="ECO:0000256" key="2">
    <source>
        <dbReference type="SAM" id="Phobius"/>
    </source>
</evidence>
<evidence type="ECO:0000313" key="3">
    <source>
        <dbReference type="EMBL" id="QAT82403.1"/>
    </source>
</evidence>
<accession>A0A410RKK3</accession>
<dbReference type="Proteomes" id="UP000288758">
    <property type="component" value="Chromosome"/>
</dbReference>
<reference evidence="3 4" key="1">
    <citation type="submission" date="2018-12" db="EMBL/GenBank/DDBJ databases">
        <title>Complete Genome Sequence of the Corallopyronin A producing Myxobacterium Corallococcus coralloides B035.</title>
        <authorList>
            <person name="Bouhired S.M."/>
            <person name="Rupp O."/>
            <person name="Blom J."/>
            <person name="Schaeberle T.F."/>
            <person name="Kehraus S."/>
            <person name="Schiefer A."/>
            <person name="Pfarr K."/>
            <person name="Goesmann A."/>
            <person name="Hoerauf A."/>
            <person name="Koenig G.M."/>
        </authorList>
    </citation>
    <scope>NUCLEOTIDE SEQUENCE [LARGE SCALE GENOMIC DNA]</scope>
    <source>
        <strain evidence="3 4">B035</strain>
    </source>
</reference>
<proteinExistence type="predicted"/>
<feature type="region of interest" description="Disordered" evidence="1">
    <location>
        <begin position="84"/>
        <end position="155"/>
    </location>
</feature>
<feature type="transmembrane region" description="Helical" evidence="2">
    <location>
        <begin position="12"/>
        <end position="30"/>
    </location>
</feature>
<keyword evidence="2" id="KW-1133">Transmembrane helix</keyword>
<evidence type="ECO:0000313" key="4">
    <source>
        <dbReference type="Proteomes" id="UP000288758"/>
    </source>
</evidence>
<protein>
    <submittedName>
        <fullName evidence="3">Uncharacterized protein</fullName>
    </submittedName>
</protein>
<evidence type="ECO:0000256" key="1">
    <source>
        <dbReference type="SAM" id="MobiDB-lite"/>
    </source>
</evidence>
<dbReference type="RefSeq" id="WP_128794745.1">
    <property type="nucleotide sequence ID" value="NZ_CP034669.1"/>
</dbReference>
<keyword evidence="2" id="KW-0472">Membrane</keyword>
<keyword evidence="2" id="KW-0812">Transmembrane</keyword>
<dbReference type="EMBL" id="CP034669">
    <property type="protein sequence ID" value="QAT82403.1"/>
    <property type="molecule type" value="Genomic_DNA"/>
</dbReference>
<organism evidence="3 4">
    <name type="scientific">Corallococcus coralloides</name>
    <name type="common">Myxococcus coralloides</name>
    <dbReference type="NCBI Taxonomy" id="184914"/>
    <lineage>
        <taxon>Bacteria</taxon>
        <taxon>Pseudomonadati</taxon>
        <taxon>Myxococcota</taxon>
        <taxon>Myxococcia</taxon>
        <taxon>Myxococcales</taxon>
        <taxon>Cystobacterineae</taxon>
        <taxon>Myxococcaceae</taxon>
        <taxon>Corallococcus</taxon>
    </lineage>
</organism>